<dbReference type="GO" id="GO:0006364">
    <property type="term" value="P:rRNA processing"/>
    <property type="evidence" value="ECO:0007669"/>
    <property type="project" value="UniProtKB-KW"/>
</dbReference>
<dbReference type="InterPro" id="IPR035979">
    <property type="entry name" value="RBD_domain_sf"/>
</dbReference>
<dbReference type="SMART" id="SM00360">
    <property type="entry name" value="RRM"/>
    <property type="match status" value="5"/>
</dbReference>
<dbReference type="PROSITE" id="PS50102">
    <property type="entry name" value="RRM"/>
    <property type="match status" value="5"/>
</dbReference>
<feature type="region of interest" description="Disordered" evidence="10">
    <location>
        <begin position="158"/>
        <end position="239"/>
    </location>
</feature>
<keyword evidence="4" id="KW-0698">rRNA processing</keyword>
<dbReference type="PANTHER" id="PTHR48039:SF5">
    <property type="entry name" value="RNA-BINDING PROTEIN 28"/>
    <property type="match status" value="1"/>
</dbReference>
<feature type="compositionally biased region" description="Acidic residues" evidence="10">
    <location>
        <begin position="219"/>
        <end position="238"/>
    </location>
</feature>
<evidence type="ECO:0000256" key="9">
    <source>
        <dbReference type="PROSITE-ProRule" id="PRU00176"/>
    </source>
</evidence>
<feature type="domain" description="RRM" evidence="11">
    <location>
        <begin position="2"/>
        <end position="79"/>
    </location>
</feature>
<dbReference type="InterPro" id="IPR034482">
    <property type="entry name" value="Mrd1_RRM3"/>
</dbReference>
<evidence type="ECO:0000256" key="1">
    <source>
        <dbReference type="ARBA" id="ARBA00004123"/>
    </source>
</evidence>
<comment type="similarity">
    <text evidence="2">Belongs to the RRM MRD1 family.</text>
</comment>
<evidence type="ECO:0000256" key="10">
    <source>
        <dbReference type="SAM" id="MobiDB-lite"/>
    </source>
</evidence>
<dbReference type="SUPFAM" id="SSF54928">
    <property type="entry name" value="RNA-binding domain, RBD"/>
    <property type="match status" value="4"/>
</dbReference>
<keyword evidence="8" id="KW-0687">Ribonucleoprotein</keyword>
<keyword evidence="7" id="KW-0539">Nucleus</keyword>
<feature type="compositionally biased region" description="Acidic residues" evidence="10">
    <location>
        <begin position="269"/>
        <end position="290"/>
    </location>
</feature>
<dbReference type="InterPro" id="IPR051945">
    <property type="entry name" value="RRM_MRD1_RNA_proc_ribogen"/>
</dbReference>
<evidence type="ECO:0000256" key="8">
    <source>
        <dbReference type="ARBA" id="ARBA00023274"/>
    </source>
</evidence>
<gene>
    <name evidence="12" type="ORF">PSFLO_02483</name>
</gene>
<dbReference type="Proteomes" id="UP000323386">
    <property type="component" value="Unassembled WGS sequence"/>
</dbReference>
<feature type="region of interest" description="Disordered" evidence="10">
    <location>
        <begin position="105"/>
        <end position="144"/>
    </location>
</feature>
<evidence type="ECO:0000256" key="3">
    <source>
        <dbReference type="ARBA" id="ARBA00013428"/>
    </source>
</evidence>
<keyword evidence="5" id="KW-0677">Repeat</keyword>
<dbReference type="PANTHER" id="PTHR48039">
    <property type="entry name" value="RNA-BINDING MOTIF PROTEIN 14B"/>
    <property type="match status" value="1"/>
</dbReference>
<feature type="domain" description="RRM" evidence="11">
    <location>
        <begin position="500"/>
        <end position="572"/>
    </location>
</feature>
<evidence type="ECO:0000256" key="2">
    <source>
        <dbReference type="ARBA" id="ARBA00008033"/>
    </source>
</evidence>
<evidence type="ECO:0000256" key="7">
    <source>
        <dbReference type="ARBA" id="ARBA00023242"/>
    </source>
</evidence>
<organism evidence="12 13">
    <name type="scientific">Pseudozyma flocculosa</name>
    <dbReference type="NCBI Taxonomy" id="84751"/>
    <lineage>
        <taxon>Eukaryota</taxon>
        <taxon>Fungi</taxon>
        <taxon>Dikarya</taxon>
        <taxon>Basidiomycota</taxon>
        <taxon>Ustilaginomycotina</taxon>
        <taxon>Ustilaginomycetes</taxon>
        <taxon>Ustilaginales</taxon>
        <taxon>Ustilaginaceae</taxon>
        <taxon>Pseudozyma</taxon>
    </lineage>
</organism>
<dbReference type="GO" id="GO:0005730">
    <property type="term" value="C:nucleolus"/>
    <property type="evidence" value="ECO:0007669"/>
    <property type="project" value="TreeGrafter"/>
</dbReference>
<feature type="compositionally biased region" description="Low complexity" evidence="10">
    <location>
        <begin position="105"/>
        <end position="117"/>
    </location>
</feature>
<feature type="domain" description="RRM" evidence="11">
    <location>
        <begin position="320"/>
        <end position="398"/>
    </location>
</feature>
<proteinExistence type="inferred from homology"/>
<evidence type="ECO:0000256" key="4">
    <source>
        <dbReference type="ARBA" id="ARBA00022552"/>
    </source>
</evidence>
<evidence type="ECO:0000256" key="5">
    <source>
        <dbReference type="ARBA" id="ARBA00022737"/>
    </source>
</evidence>
<evidence type="ECO:0000313" key="13">
    <source>
        <dbReference type="Proteomes" id="UP000323386"/>
    </source>
</evidence>
<keyword evidence="13" id="KW-1185">Reference proteome</keyword>
<feature type="compositionally biased region" description="Basic and acidic residues" evidence="10">
    <location>
        <begin position="291"/>
        <end position="308"/>
    </location>
</feature>
<feature type="compositionally biased region" description="Basic and acidic residues" evidence="10">
    <location>
        <begin position="118"/>
        <end position="137"/>
    </location>
</feature>
<dbReference type="CDD" id="cd12320">
    <property type="entry name" value="RRM6_RBM19_RRM5_MRD1"/>
    <property type="match status" value="1"/>
</dbReference>
<dbReference type="OrthoDB" id="439639at2759"/>
<feature type="domain" description="RRM" evidence="11">
    <location>
        <begin position="625"/>
        <end position="710"/>
    </location>
</feature>
<name>A0A5C3F156_9BASI</name>
<dbReference type="GO" id="GO:0003729">
    <property type="term" value="F:mRNA binding"/>
    <property type="evidence" value="ECO:0007669"/>
    <property type="project" value="TreeGrafter"/>
</dbReference>
<evidence type="ECO:0000313" key="12">
    <source>
        <dbReference type="EMBL" id="SPO37011.1"/>
    </source>
</evidence>
<keyword evidence="6 9" id="KW-0694">RNA-binding</keyword>
<dbReference type="CDD" id="cd12568">
    <property type="entry name" value="RRM3_MRD1"/>
    <property type="match status" value="1"/>
</dbReference>
<feature type="region of interest" description="Disordered" evidence="10">
    <location>
        <begin position="251"/>
        <end position="308"/>
    </location>
</feature>
<dbReference type="EMBL" id="OOIP01000005">
    <property type="protein sequence ID" value="SPO37011.1"/>
    <property type="molecule type" value="Genomic_DNA"/>
</dbReference>
<feature type="domain" description="RRM" evidence="11">
    <location>
        <begin position="729"/>
        <end position="806"/>
    </location>
</feature>
<reference evidence="12 13" key="1">
    <citation type="submission" date="2018-03" db="EMBL/GenBank/DDBJ databases">
        <authorList>
            <person name="Guldener U."/>
        </authorList>
    </citation>
    <scope>NUCLEOTIDE SEQUENCE [LARGE SCALE GENOMIC DNA]</scope>
    <source>
        <strain evidence="12 13">DAOM196992</strain>
    </source>
</reference>
<dbReference type="Gene3D" id="3.30.70.330">
    <property type="match status" value="5"/>
</dbReference>
<accession>A0A5C3F156</accession>
<feature type="compositionally biased region" description="Basic and acidic residues" evidence="10">
    <location>
        <begin position="259"/>
        <end position="268"/>
    </location>
</feature>
<protein>
    <recommendedName>
        <fullName evidence="3">Multiple RNA-binding domain-containing protein 1</fullName>
    </recommendedName>
</protein>
<evidence type="ECO:0000256" key="6">
    <source>
        <dbReference type="ARBA" id="ARBA00022884"/>
    </source>
</evidence>
<sequence length="879" mass="96187">MSRIIVKGLPTYLSDVRLRDHFAQRGAVTDVKLMKRPDGTSRRFGFVGYRSEQEAQDAMDYFNRTFIDTSRITVELAKKIGDEELKQQDEKRKALKRKAADEAGAAVVEASPAAAAAKDGKKAKLEGSKATEGAQDKKAKHKSKAVSFEEFMAVMAPKSKRKTWQNEELGPQQTTSDILGSQPADPAADAQKKDKRKKTKEKDGNESAGDSGAPGDASADVEEAEKDGAVNDEELDDLEYMRRRMRHRVGVGLEDEADPKDKVEKAFEQSDDEDDVGEQEASESESEDEEVVRKQEQQRKAAEETAQREQKIVDEIMESGRLFIRNLPYSASSDDIREFFESFGNVSQVHIPLDKDTKASKGLAFVTFGDPAHALSAYRAKDGATFQGRLLHLIPAVDKHPKPDAPKTVKQTKHEKRKAEAGKDFNWGMLYMNSDAVASSIADRLGVSKSDILNPQDSPADNAAVRLALAETRIIQETKEFLANEGIDVDAFDRKERSETTMLVKNIPYGTTAQEIEELFARHGQVGKVLIPPTGTIAVVDMPVVGEARTAFLSIAYKRFRNSILYLEKAPAGVFKPEADGQAGEGGAAKIKQAPLVGQEAPKPRSAAVVLGAGTGSEAEAEPGATLFVKNLSFSTNDERLGQVFGGLSDFAFARIQTKPDPKQPGGQGRLSMGYGFVGFKSVDAAKNAQKAMDGHVLDGHTLNVSFAKRGQDADDLAAAGITKKSATTKIIVKNLPFEATKRDIRELFGSQGQLKSVRLPKKFDSKTRGFAFVEYVSRREAESAFRNLKHTHLLGRHLVLQWSDSSDGGNLTGEGELERARLKTRLGFVGTDDDGRKREVAGKKGKIKLGHEDIVQAVAAERRKNAMADDGDDDDRDD</sequence>
<evidence type="ECO:0000259" key="11">
    <source>
        <dbReference type="PROSITE" id="PS50102"/>
    </source>
</evidence>
<feature type="compositionally biased region" description="Low complexity" evidence="10">
    <location>
        <begin position="207"/>
        <end position="218"/>
    </location>
</feature>
<comment type="subcellular location">
    <subcellularLocation>
        <location evidence="1">Nucleus</location>
    </subcellularLocation>
</comment>
<dbReference type="AlphaFoldDB" id="A0A5C3F156"/>
<dbReference type="Pfam" id="PF00076">
    <property type="entry name" value="RRM_1"/>
    <property type="match status" value="4"/>
</dbReference>
<dbReference type="InterPro" id="IPR012677">
    <property type="entry name" value="Nucleotide-bd_a/b_plait_sf"/>
</dbReference>
<dbReference type="GO" id="GO:1990904">
    <property type="term" value="C:ribonucleoprotein complex"/>
    <property type="evidence" value="ECO:0007669"/>
    <property type="project" value="UniProtKB-KW"/>
</dbReference>
<dbReference type="CDD" id="cd12316">
    <property type="entry name" value="RRM3_RBM19_RRM2_MRD1"/>
    <property type="match status" value="1"/>
</dbReference>
<dbReference type="CDD" id="cd12565">
    <property type="entry name" value="RRM1_MRD1"/>
    <property type="match status" value="1"/>
</dbReference>
<dbReference type="InterPro" id="IPR000504">
    <property type="entry name" value="RRM_dom"/>
</dbReference>